<keyword evidence="2" id="KW-0223">Dioxygenase</keyword>
<dbReference type="InterPro" id="IPR004360">
    <property type="entry name" value="Glyas_Fos-R_dOase_dom"/>
</dbReference>
<dbReference type="GO" id="GO:0018577">
    <property type="term" value="F:catechol 2,3-dioxygenase activity"/>
    <property type="evidence" value="ECO:0007669"/>
    <property type="project" value="UniProtKB-EC"/>
</dbReference>
<gene>
    <name evidence="2" type="primary">catE_1</name>
    <name evidence="2" type="ORF">SSLFYP27_00114</name>
</gene>
<dbReference type="RefSeq" id="WP_105978347.1">
    <property type="nucleotide sequence ID" value="NZ_CACRUO010000045.1"/>
</dbReference>
<dbReference type="EC" id="1.13.11.2" evidence="2"/>
<dbReference type="PROSITE" id="PS51819">
    <property type="entry name" value="VOC"/>
    <property type="match status" value="1"/>
</dbReference>
<feature type="domain" description="VOC" evidence="1">
    <location>
        <begin position="9"/>
        <end position="125"/>
    </location>
</feature>
<evidence type="ECO:0000313" key="2">
    <source>
        <dbReference type="EMBL" id="VYU29668.1"/>
    </source>
</evidence>
<keyword evidence="2" id="KW-0560">Oxidoreductase</keyword>
<dbReference type="PANTHER" id="PTHR43279">
    <property type="entry name" value="CATECHOL-2,3-DIOXYGENASE"/>
    <property type="match status" value="1"/>
</dbReference>
<dbReference type="InterPro" id="IPR029068">
    <property type="entry name" value="Glyas_Bleomycin-R_OHBP_Dase"/>
</dbReference>
<dbReference type="Gene3D" id="3.10.180.10">
    <property type="entry name" value="2,3-Dihydroxybiphenyl 1,2-Dioxygenase, domain 1"/>
    <property type="match status" value="1"/>
</dbReference>
<reference evidence="2" key="1">
    <citation type="submission" date="2019-11" db="EMBL/GenBank/DDBJ databases">
        <authorList>
            <person name="Feng L."/>
        </authorList>
    </citation>
    <scope>NUCLEOTIDE SEQUENCE</scope>
    <source>
        <strain evidence="2">SsimulansLFYP27</strain>
    </source>
</reference>
<proteinExistence type="predicted"/>
<dbReference type="Pfam" id="PF00903">
    <property type="entry name" value="Glyoxalase"/>
    <property type="match status" value="1"/>
</dbReference>
<accession>A0A6N3DQV0</accession>
<protein>
    <submittedName>
        <fullName evidence="2">Catechol-2,3-dioxygenase</fullName>
        <ecNumber evidence="2">1.13.11.2</ecNumber>
    </submittedName>
</protein>
<evidence type="ECO:0000259" key="1">
    <source>
        <dbReference type="PROSITE" id="PS51819"/>
    </source>
</evidence>
<dbReference type="PANTHER" id="PTHR43279:SF1">
    <property type="entry name" value="CATECHOL-2,3-DIOXYGENASE"/>
    <property type="match status" value="1"/>
</dbReference>
<name>A0A6N3DQV0_STASI</name>
<dbReference type="AlphaFoldDB" id="A0A6N3DQV0"/>
<sequence length="264" mass="30468">MRQLGEKHYVNGVTLNVRDKENLKHFYEEILGFNVINETYTSIQYEVGDSKHRIALHQIDDGREPLVSEAGLFHIGIRLGSHAHLADLMAHLTEHEIPLNGAEHNVSTSLYFTDPEGNGFEFYADQPEETWDFDKENRVIMDTRHLYASKLMNLRSRDGWQGIPDDSMIGNLHLKTVRISEVKDYYLAHFGLEESSFVNKSSLFMSSNGYHHTLAVNHWMSSMQRMENDDTYGLTLVDFHYPETTHTWLKGPDGIAFRFNYLGV</sequence>
<organism evidence="2">
    <name type="scientific">Staphylococcus simulans</name>
    <dbReference type="NCBI Taxonomy" id="1286"/>
    <lineage>
        <taxon>Bacteria</taxon>
        <taxon>Bacillati</taxon>
        <taxon>Bacillota</taxon>
        <taxon>Bacilli</taxon>
        <taxon>Bacillales</taxon>
        <taxon>Staphylococcaceae</taxon>
        <taxon>Staphylococcus</taxon>
    </lineage>
</organism>
<dbReference type="SUPFAM" id="SSF54593">
    <property type="entry name" value="Glyoxalase/Bleomycin resistance protein/Dihydroxybiphenyl dioxygenase"/>
    <property type="match status" value="2"/>
</dbReference>
<dbReference type="InterPro" id="IPR037523">
    <property type="entry name" value="VOC_core"/>
</dbReference>
<dbReference type="EMBL" id="CACRUO010000045">
    <property type="protein sequence ID" value="VYU29668.1"/>
    <property type="molecule type" value="Genomic_DNA"/>
</dbReference>